<evidence type="ECO:0000313" key="5">
    <source>
        <dbReference type="Proteomes" id="UP001229346"/>
    </source>
</evidence>
<sequence>MKHKKAVTMTCMFIIFLTAFACGAFADDYIKEIKAYQNSKITIHVNGSKIDLQEGAEQLVPIIYKGRSYVPVKPLAEALGATVIWEQDKQAIKVSTANPSTGSVTSPHESEGGRNTFPSEYGAASMFEDFKPVAREGIAAYLNAIRSGEKKDLKAFIYKYYYSLTELDSPEVAYAQASEKVDTYRSKYDKETLDGLTAEGLELLKGGSFPDEASGYSKELGILLNYRVVSDKGYYGHFSIDFYFYQDGNTYKLTNILFAGAYRGEGI</sequence>
<feature type="chain" id="PRO_5046234759" description="Copper amine oxidase-like N-terminal domain-containing protein" evidence="2">
    <location>
        <begin position="27"/>
        <end position="267"/>
    </location>
</feature>
<organism evidence="4 5">
    <name type="scientific">Paenibacillus harenae</name>
    <dbReference type="NCBI Taxonomy" id="306543"/>
    <lineage>
        <taxon>Bacteria</taxon>
        <taxon>Bacillati</taxon>
        <taxon>Bacillota</taxon>
        <taxon>Bacilli</taxon>
        <taxon>Bacillales</taxon>
        <taxon>Paenibacillaceae</taxon>
        <taxon>Paenibacillus</taxon>
    </lineage>
</organism>
<accession>A0ABT9TYN1</accession>
<proteinExistence type="predicted"/>
<feature type="signal peptide" evidence="2">
    <location>
        <begin position="1"/>
        <end position="26"/>
    </location>
</feature>
<feature type="compositionally biased region" description="Polar residues" evidence="1">
    <location>
        <begin position="96"/>
        <end position="107"/>
    </location>
</feature>
<evidence type="ECO:0000256" key="2">
    <source>
        <dbReference type="SAM" id="SignalP"/>
    </source>
</evidence>
<dbReference type="RefSeq" id="WP_307202476.1">
    <property type="nucleotide sequence ID" value="NZ_JAUSSU010000003.1"/>
</dbReference>
<dbReference type="EMBL" id="JAUSSU010000003">
    <property type="protein sequence ID" value="MDQ0112001.1"/>
    <property type="molecule type" value="Genomic_DNA"/>
</dbReference>
<evidence type="ECO:0000256" key="1">
    <source>
        <dbReference type="SAM" id="MobiDB-lite"/>
    </source>
</evidence>
<dbReference type="PROSITE" id="PS51257">
    <property type="entry name" value="PROKAR_LIPOPROTEIN"/>
    <property type="match status" value="1"/>
</dbReference>
<dbReference type="Pfam" id="PF07833">
    <property type="entry name" value="Cu_amine_oxidN1"/>
    <property type="match status" value="1"/>
</dbReference>
<feature type="domain" description="Copper amine oxidase-like N-terminal" evidence="3">
    <location>
        <begin position="58"/>
        <end position="98"/>
    </location>
</feature>
<keyword evidence="5" id="KW-1185">Reference proteome</keyword>
<keyword evidence="2" id="KW-0732">Signal</keyword>
<evidence type="ECO:0000313" key="4">
    <source>
        <dbReference type="EMBL" id="MDQ0112001.1"/>
    </source>
</evidence>
<reference evidence="4 5" key="1">
    <citation type="submission" date="2023-07" db="EMBL/GenBank/DDBJ databases">
        <title>Sorghum-associated microbial communities from plants grown in Nebraska, USA.</title>
        <authorList>
            <person name="Schachtman D."/>
        </authorList>
    </citation>
    <scope>NUCLEOTIDE SEQUENCE [LARGE SCALE GENOMIC DNA]</scope>
    <source>
        <strain evidence="4 5">CC482</strain>
    </source>
</reference>
<feature type="region of interest" description="Disordered" evidence="1">
    <location>
        <begin position="96"/>
        <end position="117"/>
    </location>
</feature>
<evidence type="ECO:0000259" key="3">
    <source>
        <dbReference type="Pfam" id="PF07833"/>
    </source>
</evidence>
<dbReference type="Proteomes" id="UP001229346">
    <property type="component" value="Unassembled WGS sequence"/>
</dbReference>
<protein>
    <recommendedName>
        <fullName evidence="3">Copper amine oxidase-like N-terminal domain-containing protein</fullName>
    </recommendedName>
</protein>
<dbReference type="SUPFAM" id="SSF55383">
    <property type="entry name" value="Copper amine oxidase, domain N"/>
    <property type="match status" value="1"/>
</dbReference>
<comment type="caution">
    <text evidence="4">The sequence shown here is derived from an EMBL/GenBank/DDBJ whole genome shotgun (WGS) entry which is preliminary data.</text>
</comment>
<dbReference type="InterPro" id="IPR012854">
    <property type="entry name" value="Cu_amine_oxidase-like_N"/>
</dbReference>
<dbReference type="InterPro" id="IPR036582">
    <property type="entry name" value="Mao_N_sf"/>
</dbReference>
<gene>
    <name evidence="4" type="ORF">J2T15_001436</name>
</gene>
<name>A0ABT9TYN1_PAEHA</name>